<keyword evidence="4" id="KW-1185">Reference proteome</keyword>
<gene>
    <name evidence="3" type="ORF">MEBOL_002374</name>
</gene>
<accession>A0A250IAZ8</accession>
<evidence type="ECO:0000256" key="1">
    <source>
        <dbReference type="SAM" id="MobiDB-lite"/>
    </source>
</evidence>
<sequence>MRHGGLRKWMTWGVLAAAVGGLAACSELPQQAGNSTYHKGFTRGPDMPLYNGTIVDNPTSIDPRTPDKQGTANRSLLMDAGERALRERQGTLGYGGSGPAPTPGMTPYKSLGAEGSVIAPSSELPAAQSVPGSRPEPANTQPRDELKK</sequence>
<proteinExistence type="predicted"/>
<evidence type="ECO:0008006" key="5">
    <source>
        <dbReference type="Google" id="ProtNLM"/>
    </source>
</evidence>
<evidence type="ECO:0000256" key="2">
    <source>
        <dbReference type="SAM" id="SignalP"/>
    </source>
</evidence>
<dbReference type="EMBL" id="CP022163">
    <property type="protein sequence ID" value="ATB28925.1"/>
    <property type="molecule type" value="Genomic_DNA"/>
</dbReference>
<feature type="compositionally biased region" description="Basic and acidic residues" evidence="1">
    <location>
        <begin position="80"/>
        <end position="89"/>
    </location>
</feature>
<reference evidence="3 4" key="1">
    <citation type="submission" date="2017-06" db="EMBL/GenBank/DDBJ databases">
        <authorList>
            <person name="Kim H.J."/>
            <person name="Triplett B.A."/>
        </authorList>
    </citation>
    <scope>NUCLEOTIDE SEQUENCE [LARGE SCALE GENOMIC DNA]</scope>
    <source>
        <strain evidence="3 4">DSM 14713</strain>
    </source>
</reference>
<feature type="signal peptide" evidence="2">
    <location>
        <begin position="1"/>
        <end position="23"/>
    </location>
</feature>
<dbReference type="RefSeq" id="WP_157774900.1">
    <property type="nucleotide sequence ID" value="NZ_CP022163.1"/>
</dbReference>
<feature type="compositionally biased region" description="Polar residues" evidence="1">
    <location>
        <begin position="54"/>
        <end position="74"/>
    </location>
</feature>
<dbReference type="AlphaFoldDB" id="A0A250IAZ8"/>
<name>A0A250IAZ8_9BACT</name>
<dbReference type="Proteomes" id="UP000217289">
    <property type="component" value="Chromosome"/>
</dbReference>
<keyword evidence="2" id="KW-0732">Signal</keyword>
<dbReference type="PROSITE" id="PS51257">
    <property type="entry name" value="PROKAR_LIPOPROTEIN"/>
    <property type="match status" value="1"/>
</dbReference>
<dbReference type="OrthoDB" id="5517050at2"/>
<evidence type="ECO:0000313" key="4">
    <source>
        <dbReference type="Proteomes" id="UP000217289"/>
    </source>
</evidence>
<evidence type="ECO:0000313" key="3">
    <source>
        <dbReference type="EMBL" id="ATB28925.1"/>
    </source>
</evidence>
<dbReference type="KEGG" id="mbd:MEBOL_002374"/>
<protein>
    <recommendedName>
        <fullName evidence="5">Lipoprotein</fullName>
    </recommendedName>
</protein>
<organism evidence="3 4">
    <name type="scientific">Melittangium boletus DSM 14713</name>
    <dbReference type="NCBI Taxonomy" id="1294270"/>
    <lineage>
        <taxon>Bacteria</taxon>
        <taxon>Pseudomonadati</taxon>
        <taxon>Myxococcota</taxon>
        <taxon>Myxococcia</taxon>
        <taxon>Myxococcales</taxon>
        <taxon>Cystobacterineae</taxon>
        <taxon>Archangiaceae</taxon>
        <taxon>Melittangium</taxon>
    </lineage>
</organism>
<feature type="region of interest" description="Disordered" evidence="1">
    <location>
        <begin position="48"/>
        <end position="148"/>
    </location>
</feature>
<feature type="chain" id="PRO_5011992897" description="Lipoprotein" evidence="2">
    <location>
        <begin position="24"/>
        <end position="148"/>
    </location>
</feature>